<feature type="transmembrane region" description="Helical" evidence="2">
    <location>
        <begin position="202"/>
        <end position="223"/>
    </location>
</feature>
<dbReference type="InterPro" id="IPR006938">
    <property type="entry name" value="DUF624"/>
</dbReference>
<evidence type="ECO:0000256" key="1">
    <source>
        <dbReference type="SAM" id="MobiDB-lite"/>
    </source>
</evidence>
<name>A0ABX0JAR4_9BACL</name>
<accession>A0ABX0JAR4</accession>
<comment type="caution">
    <text evidence="3">The sequence shown here is derived from an EMBL/GenBank/DDBJ whole genome shotgun (WGS) entry which is preliminary data.</text>
</comment>
<keyword evidence="4" id="KW-1185">Reference proteome</keyword>
<keyword evidence="2" id="KW-0472">Membrane</keyword>
<protein>
    <submittedName>
        <fullName evidence="3">DUF624 domain-containing protein</fullName>
    </submittedName>
</protein>
<evidence type="ECO:0000256" key="2">
    <source>
        <dbReference type="SAM" id="Phobius"/>
    </source>
</evidence>
<feature type="transmembrane region" description="Helical" evidence="2">
    <location>
        <begin position="54"/>
        <end position="80"/>
    </location>
</feature>
<keyword evidence="2" id="KW-0812">Transmembrane</keyword>
<sequence>MEFRGIMGGFYRISEWIMRLSVINVLWVICALPFFLLGLLLLQTESVDQLISTLILIAIVSPFTLFPSTSAMFAVARKWLTGEEDAPLLKTFFRGYKDNFLQSMLGGILYALIAVVLYTNFKFYGNQAGTFGVLKFLVLTLTALIGVSFFHFFSIVTHLHMKFFQILKNAILISIGHPIRSLSMIICNGFIIYISFTTFTFLIPFFMGSLISVVSFWHFNLIFGKLQTKQQALAEKEAEAAEEAAKAGALTNSDPNVLGNNGQGSGSGNTLSGIDLHKKGEDEDANSNKP</sequence>
<dbReference type="Proteomes" id="UP001165962">
    <property type="component" value="Unassembled WGS sequence"/>
</dbReference>
<dbReference type="Pfam" id="PF04854">
    <property type="entry name" value="DUF624"/>
    <property type="match status" value="1"/>
</dbReference>
<dbReference type="EMBL" id="JAAOIW010000005">
    <property type="protein sequence ID" value="NHN31254.1"/>
    <property type="molecule type" value="Genomic_DNA"/>
</dbReference>
<reference evidence="3" key="1">
    <citation type="submission" date="2020-03" db="EMBL/GenBank/DDBJ databases">
        <title>Draft sequencing of Paenibacilllus sp. S3N08.</title>
        <authorList>
            <person name="Kim D.-U."/>
        </authorList>
    </citation>
    <scope>NUCLEOTIDE SEQUENCE</scope>
    <source>
        <strain evidence="3">S3N08</strain>
    </source>
</reference>
<feature type="region of interest" description="Disordered" evidence="1">
    <location>
        <begin position="244"/>
        <end position="290"/>
    </location>
</feature>
<feature type="transmembrane region" description="Helical" evidence="2">
    <location>
        <begin position="21"/>
        <end position="42"/>
    </location>
</feature>
<feature type="transmembrane region" description="Helical" evidence="2">
    <location>
        <begin position="171"/>
        <end position="196"/>
    </location>
</feature>
<gene>
    <name evidence="3" type="ORF">G9U52_15555</name>
</gene>
<feature type="transmembrane region" description="Helical" evidence="2">
    <location>
        <begin position="133"/>
        <end position="159"/>
    </location>
</feature>
<keyword evidence="2" id="KW-1133">Transmembrane helix</keyword>
<proteinExistence type="predicted"/>
<feature type="transmembrane region" description="Helical" evidence="2">
    <location>
        <begin position="100"/>
        <end position="121"/>
    </location>
</feature>
<organism evidence="3 4">
    <name type="scientific">Paenibacillus agricola</name>
    <dbReference type="NCBI Taxonomy" id="2716264"/>
    <lineage>
        <taxon>Bacteria</taxon>
        <taxon>Bacillati</taxon>
        <taxon>Bacillota</taxon>
        <taxon>Bacilli</taxon>
        <taxon>Bacillales</taxon>
        <taxon>Paenibacillaceae</taxon>
        <taxon>Paenibacillus</taxon>
    </lineage>
</organism>
<dbReference type="RefSeq" id="WP_166151104.1">
    <property type="nucleotide sequence ID" value="NZ_JAAOIW010000005.1"/>
</dbReference>
<evidence type="ECO:0000313" key="3">
    <source>
        <dbReference type="EMBL" id="NHN31254.1"/>
    </source>
</evidence>
<evidence type="ECO:0000313" key="4">
    <source>
        <dbReference type="Proteomes" id="UP001165962"/>
    </source>
</evidence>